<feature type="domain" description="Nudix hydrolase" evidence="4">
    <location>
        <begin position="6"/>
        <end position="138"/>
    </location>
</feature>
<dbReference type="GO" id="GO:0016787">
    <property type="term" value="F:hydrolase activity"/>
    <property type="evidence" value="ECO:0007669"/>
    <property type="project" value="UniProtKB-KW"/>
</dbReference>
<dbReference type="RefSeq" id="WP_024623673.1">
    <property type="nucleotide sequence ID" value="NZ_AYGX02000162.1"/>
</dbReference>
<evidence type="ECO:0000256" key="1">
    <source>
        <dbReference type="ARBA" id="ARBA00001946"/>
    </source>
</evidence>
<comment type="cofactor">
    <cofactor evidence="1">
        <name>Mg(2+)</name>
        <dbReference type="ChEBI" id="CHEBI:18420"/>
    </cofactor>
</comment>
<comment type="similarity">
    <text evidence="3">Belongs to the Nudix hydrolase family.</text>
</comment>
<dbReference type="InterPro" id="IPR020084">
    <property type="entry name" value="NUDIX_hydrolase_CS"/>
</dbReference>
<keyword evidence="6" id="KW-1185">Reference proteome</keyword>
<accession>A0A0R2NFS5</accession>
<reference evidence="5 6" key="1">
    <citation type="journal article" date="2015" name="Genome Announc.">
        <title>Expanding the biotechnology potential of lactobacilli through comparative genomics of 213 strains and associated genera.</title>
        <authorList>
            <person name="Sun Z."/>
            <person name="Harris H.M."/>
            <person name="McCann A."/>
            <person name="Guo C."/>
            <person name="Argimon S."/>
            <person name="Zhang W."/>
            <person name="Yang X."/>
            <person name="Jeffery I.B."/>
            <person name="Cooney J.C."/>
            <person name="Kagawa T.F."/>
            <person name="Liu W."/>
            <person name="Song Y."/>
            <person name="Salvetti E."/>
            <person name="Wrobel A."/>
            <person name="Rasinkangas P."/>
            <person name="Parkhill J."/>
            <person name="Rea M.C."/>
            <person name="O'Sullivan O."/>
            <person name="Ritari J."/>
            <person name="Douillard F.P."/>
            <person name="Paul Ross R."/>
            <person name="Yang R."/>
            <person name="Briner A.E."/>
            <person name="Felis G.E."/>
            <person name="de Vos W.M."/>
            <person name="Barrangou R."/>
            <person name="Klaenhammer T.R."/>
            <person name="Caufield P.W."/>
            <person name="Cui Y."/>
            <person name="Zhang H."/>
            <person name="O'Toole P.W."/>
        </authorList>
    </citation>
    <scope>NUCLEOTIDE SEQUENCE [LARGE SCALE GENOMIC DNA]</scope>
    <source>
        <strain evidence="5 6">DSM 21115</strain>
    </source>
</reference>
<evidence type="ECO:0000313" key="5">
    <source>
        <dbReference type="EMBL" id="KRO24679.1"/>
    </source>
</evidence>
<protein>
    <recommendedName>
        <fullName evidence="4">Nudix hydrolase domain-containing protein</fullName>
    </recommendedName>
</protein>
<dbReference type="SUPFAM" id="SSF55811">
    <property type="entry name" value="Nudix"/>
    <property type="match status" value="1"/>
</dbReference>
<dbReference type="AlphaFoldDB" id="A0A0R2NFS5"/>
<evidence type="ECO:0000259" key="4">
    <source>
        <dbReference type="PROSITE" id="PS51462"/>
    </source>
</evidence>
<comment type="caution">
    <text evidence="5">The sequence shown here is derived from an EMBL/GenBank/DDBJ whole genome shotgun (WGS) entry which is preliminary data.</text>
</comment>
<dbReference type="Gene3D" id="3.90.79.10">
    <property type="entry name" value="Nucleoside Triphosphate Pyrophosphohydrolase"/>
    <property type="match status" value="1"/>
</dbReference>
<dbReference type="InterPro" id="IPR020476">
    <property type="entry name" value="Nudix_hydrolase"/>
</dbReference>
<organism evidence="5 6">
    <name type="scientific">Lactiplantibacillus fabifermentans DSM 21115</name>
    <dbReference type="NCBI Taxonomy" id="1413187"/>
    <lineage>
        <taxon>Bacteria</taxon>
        <taxon>Bacillati</taxon>
        <taxon>Bacillota</taxon>
        <taxon>Bacilli</taxon>
        <taxon>Lactobacillales</taxon>
        <taxon>Lactobacillaceae</taxon>
        <taxon>Lactiplantibacillus</taxon>
    </lineage>
</organism>
<keyword evidence="2 3" id="KW-0378">Hydrolase</keyword>
<evidence type="ECO:0000313" key="6">
    <source>
        <dbReference type="Proteomes" id="UP000050920"/>
    </source>
</evidence>
<proteinExistence type="inferred from homology"/>
<dbReference type="PROSITE" id="PS00893">
    <property type="entry name" value="NUDIX_BOX"/>
    <property type="match status" value="1"/>
</dbReference>
<dbReference type="PANTHER" id="PTHR43046">
    <property type="entry name" value="GDP-MANNOSE MANNOSYL HYDROLASE"/>
    <property type="match status" value="1"/>
</dbReference>
<dbReference type="PANTHER" id="PTHR43046:SF14">
    <property type="entry name" value="MUTT_NUDIX FAMILY PROTEIN"/>
    <property type="match status" value="1"/>
</dbReference>
<dbReference type="Proteomes" id="UP000050920">
    <property type="component" value="Unassembled WGS sequence"/>
</dbReference>
<name>A0A0R2NFS5_9LACO</name>
<gene>
    <name evidence="5" type="ORF">DY78_GL001604</name>
</gene>
<dbReference type="Pfam" id="PF00293">
    <property type="entry name" value="NUDIX"/>
    <property type="match status" value="1"/>
</dbReference>
<sequence length="141" mass="15947">MKTRYAIIPAVYLLLQNDSGETLFLRRYQTGYQDGHFSLVAGHIEKGETPQTAAVREAQEEVGLTIQPADVTVVHTSYRPNVGRVDFFVRMAHWQGTPTIMETNKCNELKWSKTMPTEIIPSLQPILNDIVNGEPFSINQE</sequence>
<dbReference type="PRINTS" id="PR00502">
    <property type="entry name" value="NUDIXFAMILY"/>
</dbReference>
<dbReference type="InterPro" id="IPR015797">
    <property type="entry name" value="NUDIX_hydrolase-like_dom_sf"/>
</dbReference>
<dbReference type="EMBL" id="AYGX02000162">
    <property type="protein sequence ID" value="KRO24679.1"/>
    <property type="molecule type" value="Genomic_DNA"/>
</dbReference>
<dbReference type="PROSITE" id="PS51462">
    <property type="entry name" value="NUDIX"/>
    <property type="match status" value="1"/>
</dbReference>
<dbReference type="InterPro" id="IPR000086">
    <property type="entry name" value="NUDIX_hydrolase_dom"/>
</dbReference>
<evidence type="ECO:0000256" key="2">
    <source>
        <dbReference type="ARBA" id="ARBA00022801"/>
    </source>
</evidence>
<evidence type="ECO:0000256" key="3">
    <source>
        <dbReference type="RuleBase" id="RU003476"/>
    </source>
</evidence>